<evidence type="ECO:0000256" key="1">
    <source>
        <dbReference type="SAM" id="MobiDB-lite"/>
    </source>
</evidence>
<sequence>MWGEKRECEEEGRLEGGQQQPESAPAWPSVQSQQPVGNLGPFFLSHPKALSKHVQQESQASGSRSASESQGSWALLRKFSSPVEICCIQRGFSLDGAGWPLASIVASHTWEKKAQEDQGKGRG</sequence>
<protein>
    <submittedName>
        <fullName evidence="2">Uncharacterized protein</fullName>
    </submittedName>
</protein>
<dbReference type="Proteomes" id="UP000324222">
    <property type="component" value="Unassembled WGS sequence"/>
</dbReference>
<keyword evidence="3" id="KW-1185">Reference proteome</keyword>
<feature type="compositionally biased region" description="Basic and acidic residues" evidence="1">
    <location>
        <begin position="1"/>
        <end position="14"/>
    </location>
</feature>
<evidence type="ECO:0000313" key="3">
    <source>
        <dbReference type="Proteomes" id="UP000324222"/>
    </source>
</evidence>
<dbReference type="EMBL" id="VSRR010092072">
    <property type="protein sequence ID" value="MPC92663.1"/>
    <property type="molecule type" value="Genomic_DNA"/>
</dbReference>
<organism evidence="2 3">
    <name type="scientific">Portunus trituberculatus</name>
    <name type="common">Swimming crab</name>
    <name type="synonym">Neptunus trituberculatus</name>
    <dbReference type="NCBI Taxonomy" id="210409"/>
    <lineage>
        <taxon>Eukaryota</taxon>
        <taxon>Metazoa</taxon>
        <taxon>Ecdysozoa</taxon>
        <taxon>Arthropoda</taxon>
        <taxon>Crustacea</taxon>
        <taxon>Multicrustacea</taxon>
        <taxon>Malacostraca</taxon>
        <taxon>Eumalacostraca</taxon>
        <taxon>Eucarida</taxon>
        <taxon>Decapoda</taxon>
        <taxon>Pleocyemata</taxon>
        <taxon>Brachyura</taxon>
        <taxon>Eubrachyura</taxon>
        <taxon>Portunoidea</taxon>
        <taxon>Portunidae</taxon>
        <taxon>Portuninae</taxon>
        <taxon>Portunus</taxon>
    </lineage>
</organism>
<proteinExistence type="predicted"/>
<reference evidence="2 3" key="1">
    <citation type="submission" date="2019-05" db="EMBL/GenBank/DDBJ databases">
        <title>Another draft genome of Portunus trituberculatus and its Hox gene families provides insights of decapod evolution.</title>
        <authorList>
            <person name="Jeong J.-H."/>
            <person name="Song I."/>
            <person name="Kim S."/>
            <person name="Choi T."/>
            <person name="Kim D."/>
            <person name="Ryu S."/>
            <person name="Kim W."/>
        </authorList>
    </citation>
    <scope>NUCLEOTIDE SEQUENCE [LARGE SCALE GENOMIC DNA]</scope>
    <source>
        <tissue evidence="2">Muscle</tissue>
    </source>
</reference>
<feature type="compositionally biased region" description="Low complexity" evidence="1">
    <location>
        <begin position="56"/>
        <end position="71"/>
    </location>
</feature>
<accession>A0A5B7JE88</accession>
<comment type="caution">
    <text evidence="2">The sequence shown here is derived from an EMBL/GenBank/DDBJ whole genome shotgun (WGS) entry which is preliminary data.</text>
</comment>
<gene>
    <name evidence="2" type="ORF">E2C01_087766</name>
</gene>
<dbReference type="AlphaFoldDB" id="A0A5B7JE88"/>
<name>A0A5B7JE88_PORTR</name>
<feature type="region of interest" description="Disordered" evidence="1">
    <location>
        <begin position="1"/>
        <end position="71"/>
    </location>
</feature>
<evidence type="ECO:0000313" key="2">
    <source>
        <dbReference type="EMBL" id="MPC92663.1"/>
    </source>
</evidence>